<dbReference type="InterPro" id="IPR006059">
    <property type="entry name" value="SBP"/>
</dbReference>
<dbReference type="Gene3D" id="3.40.190.10">
    <property type="entry name" value="Periplasmic binding protein-like II"/>
    <property type="match status" value="2"/>
</dbReference>
<feature type="chain" id="PRO_5021744603" evidence="8">
    <location>
        <begin position="23"/>
        <end position="582"/>
    </location>
</feature>
<dbReference type="PANTHER" id="PTHR43649:SF33">
    <property type="entry name" value="POLYGALACTURONAN_RHAMNOGALACTURONAN-BINDING PROTEIN YTCQ"/>
    <property type="match status" value="1"/>
</dbReference>
<accession>A0A512DKZ5</accession>
<keyword evidence="10" id="KW-1185">Reference proteome</keyword>
<evidence type="ECO:0000256" key="7">
    <source>
        <dbReference type="ARBA" id="ARBA00023288"/>
    </source>
</evidence>
<sequence>MSKTVRRTLLAGTVLASALTMAALPTLAQTADQLNAAQKWIDQEFQPSSLSKADQLKEMEWFIKAAEPFKGMEISVVSETITTHEYESKTLARAFSEITGIKLKHDLIQEGDVIEKLQTQMQSGRNVYDAYINDSDLIGTHFRYGQVVPLTDWMAGEGKDVTLPTLDVNDFIGKSFTTAPDGKLYQLPDQQFANLYWFRADWFARPDLKEKFKAKYGYELGVPVNWSAYEDIADFFTNDVKNIDGVRVYGHMDYGKKDPSLGWRFTDAWLSMAGAGDKGIPNGLPVDEWGIRVEGCNPAGSSVTRGGDTNGPASVYALTKYIDWLKKYAPPEAGGMTFSEAGPVPAQGAIAQQIFWYTAFTADMTKPGLPVVNADGTPKWRMAPSPHGSYWEEGMKLGYQDTGSWTLMKSTPLERRKAAWLYAQFTVAKSTSLKKTMVGLTPIRESDLQTQAMTDMAPKLGGLVEFYRSPARVSWTPTGTNVPDYPKLAQLWWQNVAEAVTGEKTPQQAMDSLAEAQDAVMARLERANVQGECGPKLNKVQDAQYWFDQPGAPKPKLSNEKPTGETVAYEELLSAWKQGKVR</sequence>
<dbReference type="Proteomes" id="UP000321523">
    <property type="component" value="Unassembled WGS sequence"/>
</dbReference>
<evidence type="ECO:0000256" key="6">
    <source>
        <dbReference type="ARBA" id="ARBA00023139"/>
    </source>
</evidence>
<organism evidence="9 10">
    <name type="scientific">Skermanella aerolata</name>
    <dbReference type="NCBI Taxonomy" id="393310"/>
    <lineage>
        <taxon>Bacteria</taxon>
        <taxon>Pseudomonadati</taxon>
        <taxon>Pseudomonadota</taxon>
        <taxon>Alphaproteobacteria</taxon>
        <taxon>Rhodospirillales</taxon>
        <taxon>Azospirillaceae</taxon>
        <taxon>Skermanella</taxon>
    </lineage>
</organism>
<comment type="similarity">
    <text evidence="2">Belongs to the bacterial solute-binding protein 1 family.</text>
</comment>
<keyword evidence="3" id="KW-1003">Cell membrane</keyword>
<feature type="signal peptide" evidence="8">
    <location>
        <begin position="1"/>
        <end position="22"/>
    </location>
</feature>
<protein>
    <submittedName>
        <fullName evidence="9">ABC transporter substrate-binding protein</fullName>
    </submittedName>
</protein>
<dbReference type="Pfam" id="PF01547">
    <property type="entry name" value="SBP_bac_1"/>
    <property type="match status" value="1"/>
</dbReference>
<dbReference type="RefSeq" id="WP_044433900.1">
    <property type="nucleotide sequence ID" value="NZ_BJYZ01000004.1"/>
</dbReference>
<keyword evidence="7" id="KW-0449">Lipoprotein</keyword>
<dbReference type="PIRSF" id="PIRSF035859">
    <property type="entry name" value="ABC_tp_sb"/>
    <property type="match status" value="1"/>
</dbReference>
<evidence type="ECO:0000256" key="2">
    <source>
        <dbReference type="ARBA" id="ARBA00008520"/>
    </source>
</evidence>
<evidence type="ECO:0000313" key="10">
    <source>
        <dbReference type="Proteomes" id="UP000321523"/>
    </source>
</evidence>
<name>A0A512DKZ5_9PROT</name>
<dbReference type="PROSITE" id="PS51318">
    <property type="entry name" value="TAT"/>
    <property type="match status" value="1"/>
</dbReference>
<dbReference type="InterPro" id="IPR014597">
    <property type="entry name" value="ABC_tp_sb"/>
</dbReference>
<evidence type="ECO:0000313" key="9">
    <source>
        <dbReference type="EMBL" id="GEO37115.1"/>
    </source>
</evidence>
<evidence type="ECO:0000256" key="5">
    <source>
        <dbReference type="ARBA" id="ARBA00023136"/>
    </source>
</evidence>
<keyword evidence="4 8" id="KW-0732">Signal</keyword>
<dbReference type="GO" id="GO:0042597">
    <property type="term" value="C:periplasmic space"/>
    <property type="evidence" value="ECO:0007669"/>
    <property type="project" value="UniProtKB-SubCell"/>
</dbReference>
<dbReference type="InterPro" id="IPR006311">
    <property type="entry name" value="TAT_signal"/>
</dbReference>
<dbReference type="PANTHER" id="PTHR43649">
    <property type="entry name" value="ARABINOSE-BINDING PROTEIN-RELATED"/>
    <property type="match status" value="1"/>
</dbReference>
<evidence type="ECO:0000256" key="3">
    <source>
        <dbReference type="ARBA" id="ARBA00022475"/>
    </source>
</evidence>
<evidence type="ECO:0000256" key="1">
    <source>
        <dbReference type="ARBA" id="ARBA00004418"/>
    </source>
</evidence>
<comment type="caution">
    <text evidence="9">The sequence shown here is derived from an EMBL/GenBank/DDBJ whole genome shotgun (WGS) entry which is preliminary data.</text>
</comment>
<comment type="subcellular location">
    <subcellularLocation>
        <location evidence="1">Periplasm</location>
    </subcellularLocation>
</comment>
<dbReference type="GO" id="GO:0022857">
    <property type="term" value="F:transmembrane transporter activity"/>
    <property type="evidence" value="ECO:0007669"/>
    <property type="project" value="InterPro"/>
</dbReference>
<dbReference type="AlphaFoldDB" id="A0A512DKZ5"/>
<evidence type="ECO:0000256" key="8">
    <source>
        <dbReference type="SAM" id="SignalP"/>
    </source>
</evidence>
<dbReference type="EMBL" id="BJYZ01000004">
    <property type="protein sequence ID" value="GEO37115.1"/>
    <property type="molecule type" value="Genomic_DNA"/>
</dbReference>
<keyword evidence="5" id="KW-0472">Membrane</keyword>
<evidence type="ECO:0000256" key="4">
    <source>
        <dbReference type="ARBA" id="ARBA00022729"/>
    </source>
</evidence>
<gene>
    <name evidence="9" type="ORF">SAE02_12630</name>
</gene>
<dbReference type="InterPro" id="IPR050490">
    <property type="entry name" value="Bact_solute-bd_prot1"/>
</dbReference>
<proteinExistence type="inferred from homology"/>
<reference evidence="9 10" key="1">
    <citation type="submission" date="2019-07" db="EMBL/GenBank/DDBJ databases">
        <title>Whole genome shotgun sequence of Skermanella aerolata NBRC 106429.</title>
        <authorList>
            <person name="Hosoyama A."/>
            <person name="Uohara A."/>
            <person name="Ohji S."/>
            <person name="Ichikawa N."/>
        </authorList>
    </citation>
    <scope>NUCLEOTIDE SEQUENCE [LARGE SCALE GENOMIC DNA]</scope>
    <source>
        <strain evidence="9 10">NBRC 106429</strain>
    </source>
</reference>
<dbReference type="SUPFAM" id="SSF53850">
    <property type="entry name" value="Periplasmic binding protein-like II"/>
    <property type="match status" value="1"/>
</dbReference>
<keyword evidence="6" id="KW-0564">Palmitate</keyword>